<dbReference type="Proteomes" id="UP000263517">
    <property type="component" value="Unassembled WGS sequence"/>
</dbReference>
<evidence type="ECO:0000256" key="2">
    <source>
        <dbReference type="ARBA" id="ARBA00007430"/>
    </source>
</evidence>
<evidence type="ECO:0000313" key="8">
    <source>
        <dbReference type="EMBL" id="AIF99580.1"/>
    </source>
</evidence>
<feature type="transmembrane region" description="Helical" evidence="7">
    <location>
        <begin position="409"/>
        <end position="430"/>
    </location>
</feature>
<feature type="transmembrane region" description="Helical" evidence="7">
    <location>
        <begin position="12"/>
        <end position="34"/>
    </location>
</feature>
<keyword evidence="4 7" id="KW-0812">Transmembrane</keyword>
<dbReference type="Proteomes" id="UP000056090">
    <property type="component" value="Chromosome"/>
</dbReference>
<feature type="transmembrane region" description="Helical" evidence="7">
    <location>
        <begin position="282"/>
        <end position="305"/>
    </location>
</feature>
<comment type="similarity">
    <text evidence="2">Belongs to the polysaccharide synthase family.</text>
</comment>
<evidence type="ECO:0000313" key="11">
    <source>
        <dbReference type="Proteomes" id="UP000263517"/>
    </source>
</evidence>
<proteinExistence type="inferred from homology"/>
<feature type="transmembrane region" description="Helical" evidence="7">
    <location>
        <begin position="40"/>
        <end position="64"/>
    </location>
</feature>
<reference evidence="9 11" key="2">
    <citation type="journal article" date="2018" name="Nat. Biotechnol.">
        <title>A standardized bacterial taxonomy based on genome phylogeny substantially revises the tree of life.</title>
        <authorList>
            <person name="Parks D.H."/>
            <person name="Chuvochina M."/>
            <person name="Waite D.W."/>
            <person name="Rinke C."/>
            <person name="Skarshewski A."/>
            <person name="Chaumeil P.A."/>
            <person name="Hugenholtz P."/>
        </authorList>
    </citation>
    <scope>NUCLEOTIDE SEQUENCE [LARGE SCALE GENOMIC DNA]</scope>
    <source>
        <strain evidence="9">UBA11978</strain>
    </source>
</reference>
<dbReference type="PANTHER" id="PTHR30250">
    <property type="entry name" value="PST FAMILY PREDICTED COLANIC ACID TRANSPORTER"/>
    <property type="match status" value="1"/>
</dbReference>
<evidence type="ECO:0000256" key="7">
    <source>
        <dbReference type="SAM" id="Phobius"/>
    </source>
</evidence>
<dbReference type="PANTHER" id="PTHR30250:SF10">
    <property type="entry name" value="LIPOPOLYSACCHARIDE BIOSYNTHESIS PROTEIN WZXC"/>
    <property type="match status" value="1"/>
</dbReference>
<evidence type="ECO:0000256" key="3">
    <source>
        <dbReference type="ARBA" id="ARBA00022475"/>
    </source>
</evidence>
<reference evidence="8 10" key="1">
    <citation type="submission" date="2014-06" db="EMBL/GenBank/DDBJ databases">
        <title>Genomes of Alteromonas australica, a world apart.</title>
        <authorList>
            <person name="Gonzaga A."/>
            <person name="Lopez-Perez M."/>
            <person name="Rodriguez-Valera F."/>
        </authorList>
    </citation>
    <scope>NUCLEOTIDE SEQUENCE [LARGE SCALE GENOMIC DNA]</scope>
    <source>
        <strain evidence="8 10">H 17</strain>
    </source>
</reference>
<keyword evidence="5 7" id="KW-1133">Transmembrane helix</keyword>
<dbReference type="EMBL" id="CP008849">
    <property type="protein sequence ID" value="AIF99580.1"/>
    <property type="molecule type" value="Genomic_DNA"/>
</dbReference>
<evidence type="ECO:0000256" key="5">
    <source>
        <dbReference type="ARBA" id="ARBA00022989"/>
    </source>
</evidence>
<dbReference type="RefSeq" id="WP_044057658.1">
    <property type="nucleotide sequence ID" value="NZ_CALBIY010000102.1"/>
</dbReference>
<evidence type="ECO:0000313" key="10">
    <source>
        <dbReference type="Proteomes" id="UP000056090"/>
    </source>
</evidence>
<evidence type="ECO:0000313" key="9">
    <source>
        <dbReference type="EMBL" id="HAW77489.1"/>
    </source>
</evidence>
<feature type="transmembrane region" description="Helical" evidence="7">
    <location>
        <begin position="351"/>
        <end position="372"/>
    </location>
</feature>
<dbReference type="KEGG" id="aal:EP13_13285"/>
<protein>
    <recommendedName>
        <fullName evidence="12">Polysaccharide biosynthesis protein C-terminal domain-containing protein</fullName>
    </recommendedName>
</protein>
<feature type="transmembrane region" description="Helical" evidence="7">
    <location>
        <begin position="325"/>
        <end position="344"/>
    </location>
</feature>
<evidence type="ECO:0000256" key="4">
    <source>
        <dbReference type="ARBA" id="ARBA00022692"/>
    </source>
</evidence>
<keyword evidence="3" id="KW-1003">Cell membrane</keyword>
<feature type="transmembrane region" description="Helical" evidence="7">
    <location>
        <begin position="384"/>
        <end position="402"/>
    </location>
</feature>
<keyword evidence="6 7" id="KW-0472">Membrane</keyword>
<evidence type="ECO:0000256" key="6">
    <source>
        <dbReference type="ARBA" id="ARBA00023136"/>
    </source>
</evidence>
<dbReference type="AlphaFoldDB" id="A0A075P3L9"/>
<feature type="transmembrane region" description="Helical" evidence="7">
    <location>
        <begin position="171"/>
        <end position="190"/>
    </location>
</feature>
<feature type="transmembrane region" description="Helical" evidence="7">
    <location>
        <begin position="143"/>
        <end position="165"/>
    </location>
</feature>
<keyword evidence="10" id="KW-1185">Reference proteome</keyword>
<dbReference type="Pfam" id="PF13440">
    <property type="entry name" value="Polysacc_synt_3"/>
    <property type="match status" value="1"/>
</dbReference>
<accession>A0A075P3L9</accession>
<dbReference type="InterPro" id="IPR050833">
    <property type="entry name" value="Poly_Biosynth_Transport"/>
</dbReference>
<name>A0A075P3L9_9ALTE</name>
<dbReference type="GeneID" id="78255876"/>
<dbReference type="GO" id="GO:0005886">
    <property type="term" value="C:plasma membrane"/>
    <property type="evidence" value="ECO:0007669"/>
    <property type="project" value="UniProtKB-SubCell"/>
</dbReference>
<dbReference type="eggNOG" id="COG2244">
    <property type="taxonomic scope" value="Bacteria"/>
</dbReference>
<dbReference type="EMBL" id="DNAN01000607">
    <property type="protein sequence ID" value="HAW77489.1"/>
    <property type="molecule type" value="Genomic_DNA"/>
</dbReference>
<sequence length="483" mass="55003">MIFFDIAKSSGIITALNLIKRFLSVFSLIVLARLLDPYDFGVAAILTIVLFIFEKIASTGALQYILQLDKVDDVDLNSSWSLDFLIKGSLFIVLVACSEFLAHFYGDPSIRLAFIVVSFNLIVKSLNNPGIHLQKKSFNYKSIFYIGIIQKLSSTVVCISIAYFYQSYWALIIADLLSNVIMMLGTYYFCSYRPKFDFTNVAKQWTFSKWIMLKSMVSAVKGQIDAIWISKLFPVESLGFFHVARNLSMMASQEVINPAMEPLISAFSKVGHKKNDEFIDKFCVTLFALAFIIIPLSFGIALFSVPLVQLVLGDGWEVTGELMQVMSLFVFSFSMMIFFSNIIISKGVSKPIFIIDSMSFFLTVITFLILSFEPVLSDFVLARSIISLFTLCLAIGFSCRVANIDFKCIFLSVSPILASVSFATLTMFFIESYFSLHVIFSVAIFMACYFMYLVVMYLSFFNRFHFFNKIFKRLEVYYFAWKN</sequence>
<feature type="transmembrane region" description="Helical" evidence="7">
    <location>
        <begin position="436"/>
        <end position="460"/>
    </location>
</feature>
<organism evidence="8 10">
    <name type="scientific">Alteromonas australica</name>
    <dbReference type="NCBI Taxonomy" id="589873"/>
    <lineage>
        <taxon>Bacteria</taxon>
        <taxon>Pseudomonadati</taxon>
        <taxon>Pseudomonadota</taxon>
        <taxon>Gammaproteobacteria</taxon>
        <taxon>Alteromonadales</taxon>
        <taxon>Alteromonadaceae</taxon>
        <taxon>Alteromonas/Salinimonas group</taxon>
        <taxon>Alteromonas</taxon>
    </lineage>
</organism>
<evidence type="ECO:0008006" key="12">
    <source>
        <dbReference type="Google" id="ProtNLM"/>
    </source>
</evidence>
<comment type="subcellular location">
    <subcellularLocation>
        <location evidence="1">Cell membrane</location>
        <topology evidence="1">Multi-pass membrane protein</topology>
    </subcellularLocation>
</comment>
<gene>
    <name evidence="9" type="ORF">DCW74_17380</name>
    <name evidence="8" type="ORF">EP13_13285</name>
</gene>
<evidence type="ECO:0000256" key="1">
    <source>
        <dbReference type="ARBA" id="ARBA00004651"/>
    </source>
</evidence>